<evidence type="ECO:0000313" key="1">
    <source>
        <dbReference type="EMBL" id="TDG38468.1"/>
    </source>
</evidence>
<accession>A0A484APP6</accession>
<proteinExistence type="predicted"/>
<dbReference type="AlphaFoldDB" id="A0A484APP6"/>
<organism evidence="1 2">
    <name type="scientific">Drosophila navojoa</name>
    <name type="common">Fruit fly</name>
    <dbReference type="NCBI Taxonomy" id="7232"/>
    <lineage>
        <taxon>Eukaryota</taxon>
        <taxon>Metazoa</taxon>
        <taxon>Ecdysozoa</taxon>
        <taxon>Arthropoda</taxon>
        <taxon>Hexapoda</taxon>
        <taxon>Insecta</taxon>
        <taxon>Pterygota</taxon>
        <taxon>Neoptera</taxon>
        <taxon>Endopterygota</taxon>
        <taxon>Diptera</taxon>
        <taxon>Brachycera</taxon>
        <taxon>Muscomorpha</taxon>
        <taxon>Ephydroidea</taxon>
        <taxon>Drosophilidae</taxon>
        <taxon>Drosophila</taxon>
    </lineage>
</organism>
<feature type="non-terminal residue" evidence="1">
    <location>
        <position position="1"/>
    </location>
</feature>
<name>A0A484APP6_DRONA</name>
<keyword evidence="2" id="KW-1185">Reference proteome</keyword>
<comment type="caution">
    <text evidence="1">The sequence shown here is derived from an EMBL/GenBank/DDBJ whole genome shotgun (WGS) entry which is preliminary data.</text>
</comment>
<reference evidence="1 2" key="1">
    <citation type="journal article" date="2019" name="J. Hered.">
        <title>An Improved Genome Assembly for Drosophila navojoa, the Basal Species in the mojavensis Cluster.</title>
        <authorList>
            <person name="Vanderlinde T."/>
            <person name="Dupim E.G."/>
            <person name="Nazario-Yepiz N.O."/>
            <person name="Carvalho A.B."/>
        </authorList>
    </citation>
    <scope>NUCLEOTIDE SEQUENCE [LARGE SCALE GENOMIC DNA]</scope>
    <source>
        <strain evidence="1">Navoj_Jal97</strain>
        <tissue evidence="1">Whole organism</tissue>
    </source>
</reference>
<sequence>ISTTAAQLQSCRAAQLGIVRALDMGPLLGIAFNAY</sequence>
<dbReference type="Proteomes" id="UP000295192">
    <property type="component" value="Unassembled WGS sequence"/>
</dbReference>
<evidence type="ECO:0000313" key="2">
    <source>
        <dbReference type="Proteomes" id="UP000295192"/>
    </source>
</evidence>
<gene>
    <name evidence="1" type="ORF">AWZ03_015110</name>
</gene>
<protein>
    <submittedName>
        <fullName evidence="1">Uncharacterized protein</fullName>
    </submittedName>
</protein>
<dbReference type="EMBL" id="LSRL02003399">
    <property type="protein sequence ID" value="TDG38468.1"/>
    <property type="molecule type" value="Genomic_DNA"/>
</dbReference>